<gene>
    <name evidence="2" type="ORF">CHM34_05720</name>
</gene>
<keyword evidence="3" id="KW-1185">Reference proteome</keyword>
<dbReference type="AlphaFoldDB" id="A0A235B7Q4"/>
<evidence type="ECO:0000256" key="1">
    <source>
        <dbReference type="SAM" id="MobiDB-lite"/>
    </source>
</evidence>
<protein>
    <submittedName>
        <fullName evidence="2">Uncharacterized protein</fullName>
    </submittedName>
</protein>
<dbReference type="OrthoDB" id="2991649at2"/>
<feature type="region of interest" description="Disordered" evidence="1">
    <location>
        <begin position="29"/>
        <end position="76"/>
    </location>
</feature>
<dbReference type="Proteomes" id="UP000215459">
    <property type="component" value="Unassembled WGS sequence"/>
</dbReference>
<reference evidence="2 3" key="1">
    <citation type="submission" date="2017-07" db="EMBL/GenBank/DDBJ databases">
        <title>The genome sequence of Paludifilum halophilum highlights mechanisms for microbial adaptation to high salt environemnts.</title>
        <authorList>
            <person name="Belbahri L."/>
        </authorList>
    </citation>
    <scope>NUCLEOTIDE SEQUENCE [LARGE SCALE GENOMIC DNA]</scope>
    <source>
        <strain evidence="2 3">DSM 102817</strain>
    </source>
</reference>
<accession>A0A235B7Q4</accession>
<proteinExistence type="predicted"/>
<name>A0A235B7Q4_9BACL</name>
<dbReference type="RefSeq" id="WP_094263648.1">
    <property type="nucleotide sequence ID" value="NZ_NOWF01000003.1"/>
</dbReference>
<dbReference type="EMBL" id="NOWF01000003">
    <property type="protein sequence ID" value="OYD08343.1"/>
    <property type="molecule type" value="Genomic_DNA"/>
</dbReference>
<organism evidence="2 3">
    <name type="scientific">Paludifilum halophilum</name>
    <dbReference type="NCBI Taxonomy" id="1642702"/>
    <lineage>
        <taxon>Bacteria</taxon>
        <taxon>Bacillati</taxon>
        <taxon>Bacillota</taxon>
        <taxon>Bacilli</taxon>
        <taxon>Bacillales</taxon>
        <taxon>Thermoactinomycetaceae</taxon>
        <taxon>Paludifilum</taxon>
    </lineage>
</organism>
<evidence type="ECO:0000313" key="3">
    <source>
        <dbReference type="Proteomes" id="UP000215459"/>
    </source>
</evidence>
<feature type="compositionally biased region" description="Basic and acidic residues" evidence="1">
    <location>
        <begin position="44"/>
        <end position="54"/>
    </location>
</feature>
<comment type="caution">
    <text evidence="2">The sequence shown here is derived from an EMBL/GenBank/DDBJ whole genome shotgun (WGS) entry which is preliminary data.</text>
</comment>
<feature type="compositionally biased region" description="Basic and acidic residues" evidence="1">
    <location>
        <begin position="67"/>
        <end position="76"/>
    </location>
</feature>
<feature type="compositionally biased region" description="Acidic residues" evidence="1">
    <location>
        <begin position="34"/>
        <end position="43"/>
    </location>
</feature>
<sequence>MLPRSVHKRPRLPLFTPFTMGMIQPEWLYMNHDFDEEEPEEEAPEKQDPSDSEKGSLQSPPRVNIRPRPEGPPVEH</sequence>
<evidence type="ECO:0000313" key="2">
    <source>
        <dbReference type="EMBL" id="OYD08343.1"/>
    </source>
</evidence>